<dbReference type="InterPro" id="IPR043129">
    <property type="entry name" value="ATPase_NBD"/>
</dbReference>
<dbReference type="EMBL" id="CAJVRL010000083">
    <property type="protein sequence ID" value="CAG8958569.1"/>
    <property type="molecule type" value="Genomic_DNA"/>
</dbReference>
<dbReference type="OrthoDB" id="74201at2759"/>
<dbReference type="SMART" id="SM00268">
    <property type="entry name" value="ACTIN"/>
    <property type="match status" value="1"/>
</dbReference>
<comment type="similarity">
    <text evidence="1">Belongs to the actin family.</text>
</comment>
<dbReference type="Gene3D" id="3.30.420.40">
    <property type="match status" value="3"/>
</dbReference>
<evidence type="ECO:0000313" key="3">
    <source>
        <dbReference type="EMBL" id="CAG8958569.1"/>
    </source>
</evidence>
<proteinExistence type="inferred from homology"/>
<dbReference type="InterPro" id="IPR004000">
    <property type="entry name" value="Actin"/>
</dbReference>
<evidence type="ECO:0000256" key="2">
    <source>
        <dbReference type="SAM" id="MobiDB-lite"/>
    </source>
</evidence>
<keyword evidence="4" id="KW-1185">Reference proteome</keyword>
<accession>A0A9N9L3R5</accession>
<feature type="compositionally biased region" description="Basic and acidic residues" evidence="2">
    <location>
        <begin position="367"/>
        <end position="377"/>
    </location>
</feature>
<protein>
    <submittedName>
        <fullName evidence="3">Uncharacterized protein</fullName>
    </submittedName>
</protein>
<dbReference type="Gene3D" id="3.90.640.60">
    <property type="match status" value="2"/>
</dbReference>
<dbReference type="PANTHER" id="PTHR11937">
    <property type="entry name" value="ACTIN"/>
    <property type="match status" value="1"/>
</dbReference>
<sequence>MPPYKDDQLWTIVPGSYTTQVQVKLPESLAPAEHNIPTRMFLAPDGKTYEPYRVKENDAGELIEYPDDGEGAIRPLKGGKIVNMNAFLAFLEHIHSKFQPSLTSALIIVAQPEWKAPELEELTRFAFVTLKVPAFMLIDSPLAAAWGYGLTHGVVIDVGYEKINISTITDSMVNTREALPLWGGERMTEILHSLLKGKHQPEFTMEMAEELKKSPLCEVLPPGTPLPSANDPGQTVSGPSVEPVEVEPVEDDLALAEKEDGVLDVASIVASGKTAEFLAKKKEKENAAAARKATKAAEALAAKPVKPLPNSKQFWATWSFNAPKSEEEMNKEKAVEAATATQEPAPVTDGEQSAVAEPATTQQKSNLKKDSKKKQWEEANPGLSRHDFKIGVERFQIVDPWFLHLIADSVFSAIQNVEPASLRQPVWDNMIICGGGAKIKGFKDALHRTLLNKYLISPSSATMFMSELPSNIATPSGTGSMTPSSSFAPTHPTVNPSNSLLIAATTASNSALNPGLSQNGSNPANTHSSHSQTPTAIKFATPPTYFPEWKEYYDVDFLGSCIAAKTIFGAPVDQVKGYYVTRSDFNRDGPKSIHDIGLV</sequence>
<organism evidence="3 4">
    <name type="scientific">Hymenoscyphus fraxineus</name>
    <dbReference type="NCBI Taxonomy" id="746836"/>
    <lineage>
        <taxon>Eukaryota</taxon>
        <taxon>Fungi</taxon>
        <taxon>Dikarya</taxon>
        <taxon>Ascomycota</taxon>
        <taxon>Pezizomycotina</taxon>
        <taxon>Leotiomycetes</taxon>
        <taxon>Helotiales</taxon>
        <taxon>Helotiaceae</taxon>
        <taxon>Hymenoscyphus</taxon>
    </lineage>
</organism>
<evidence type="ECO:0000313" key="4">
    <source>
        <dbReference type="Proteomes" id="UP000696280"/>
    </source>
</evidence>
<dbReference type="Proteomes" id="UP000696280">
    <property type="component" value="Unassembled WGS sequence"/>
</dbReference>
<dbReference type="Pfam" id="PF00022">
    <property type="entry name" value="Actin"/>
    <property type="match status" value="1"/>
</dbReference>
<name>A0A9N9L3R5_9HELO</name>
<gene>
    <name evidence="3" type="ORF">HYFRA_00009886</name>
</gene>
<evidence type="ECO:0000256" key="1">
    <source>
        <dbReference type="RuleBase" id="RU000487"/>
    </source>
</evidence>
<reference evidence="3" key="1">
    <citation type="submission" date="2021-07" db="EMBL/GenBank/DDBJ databases">
        <authorList>
            <person name="Durling M."/>
        </authorList>
    </citation>
    <scope>NUCLEOTIDE SEQUENCE</scope>
</reference>
<feature type="compositionally biased region" description="Polar residues" evidence="2">
    <location>
        <begin position="512"/>
        <end position="535"/>
    </location>
</feature>
<feature type="region of interest" description="Disordered" evidence="2">
    <location>
        <begin position="325"/>
        <end position="380"/>
    </location>
</feature>
<feature type="region of interest" description="Disordered" evidence="2">
    <location>
        <begin position="220"/>
        <end position="242"/>
    </location>
</feature>
<feature type="region of interest" description="Disordered" evidence="2">
    <location>
        <begin position="512"/>
        <end position="537"/>
    </location>
</feature>
<dbReference type="AlphaFoldDB" id="A0A9N9L3R5"/>
<feature type="compositionally biased region" description="Basic and acidic residues" evidence="2">
    <location>
        <begin position="325"/>
        <end position="335"/>
    </location>
</feature>
<comment type="caution">
    <text evidence="3">The sequence shown here is derived from an EMBL/GenBank/DDBJ whole genome shotgun (WGS) entry which is preliminary data.</text>
</comment>
<dbReference type="SUPFAM" id="SSF53067">
    <property type="entry name" value="Actin-like ATPase domain"/>
    <property type="match status" value="2"/>
</dbReference>